<dbReference type="Proteomes" id="UP000010552">
    <property type="component" value="Unassembled WGS sequence"/>
</dbReference>
<gene>
    <name evidence="1" type="ORF">PAL_GLEAN10017753</name>
</gene>
<organism evidence="1 2">
    <name type="scientific">Pteropus alecto</name>
    <name type="common">Black flying fox</name>
    <dbReference type="NCBI Taxonomy" id="9402"/>
    <lineage>
        <taxon>Eukaryota</taxon>
        <taxon>Metazoa</taxon>
        <taxon>Chordata</taxon>
        <taxon>Craniata</taxon>
        <taxon>Vertebrata</taxon>
        <taxon>Euteleostomi</taxon>
        <taxon>Mammalia</taxon>
        <taxon>Eutheria</taxon>
        <taxon>Laurasiatheria</taxon>
        <taxon>Chiroptera</taxon>
        <taxon>Yinpterochiroptera</taxon>
        <taxon>Pteropodoidea</taxon>
        <taxon>Pteropodidae</taxon>
        <taxon>Pteropodinae</taxon>
        <taxon>Pteropus</taxon>
    </lineage>
</organism>
<keyword evidence="2" id="KW-1185">Reference proteome</keyword>
<accession>L5KXP7</accession>
<dbReference type="AlphaFoldDB" id="L5KXP7"/>
<reference evidence="2" key="1">
    <citation type="journal article" date="2013" name="Science">
        <title>Comparative analysis of bat genomes provides insight into the evolution of flight and immunity.</title>
        <authorList>
            <person name="Zhang G."/>
            <person name="Cowled C."/>
            <person name="Shi Z."/>
            <person name="Huang Z."/>
            <person name="Bishop-Lilly K.A."/>
            <person name="Fang X."/>
            <person name="Wynne J.W."/>
            <person name="Xiong Z."/>
            <person name="Baker M.L."/>
            <person name="Zhao W."/>
            <person name="Tachedjian M."/>
            <person name="Zhu Y."/>
            <person name="Zhou P."/>
            <person name="Jiang X."/>
            <person name="Ng J."/>
            <person name="Yang L."/>
            <person name="Wu L."/>
            <person name="Xiao J."/>
            <person name="Feng Y."/>
            <person name="Chen Y."/>
            <person name="Sun X."/>
            <person name="Zhang Y."/>
            <person name="Marsh G.A."/>
            <person name="Crameri G."/>
            <person name="Broder C.C."/>
            <person name="Frey K.G."/>
            <person name="Wang L.F."/>
            <person name="Wang J."/>
        </authorList>
    </citation>
    <scope>NUCLEOTIDE SEQUENCE [LARGE SCALE GENOMIC DNA]</scope>
</reference>
<proteinExistence type="predicted"/>
<protein>
    <submittedName>
        <fullName evidence="1">Uncharacterized protein</fullName>
    </submittedName>
</protein>
<dbReference type="EMBL" id="KB030474">
    <property type="protein sequence ID" value="ELK16244.1"/>
    <property type="molecule type" value="Genomic_DNA"/>
</dbReference>
<dbReference type="InParanoid" id="L5KXP7"/>
<evidence type="ECO:0000313" key="1">
    <source>
        <dbReference type="EMBL" id="ELK16244.1"/>
    </source>
</evidence>
<name>L5KXP7_PTEAL</name>
<sequence>MCSTGSVFLAHSDSEGALNLREWAGRRLSLEAAARSHVCKLQRLRMQDPWGERAPLASIQRRSSDKPPWQLLDNFEGAPKTNAGIKVRKKPKRAL</sequence>
<evidence type="ECO:0000313" key="2">
    <source>
        <dbReference type="Proteomes" id="UP000010552"/>
    </source>
</evidence>